<evidence type="ECO:0000313" key="3">
    <source>
        <dbReference type="Proteomes" id="UP001202328"/>
    </source>
</evidence>
<feature type="compositionally biased region" description="Low complexity" evidence="1">
    <location>
        <begin position="97"/>
        <end position="111"/>
    </location>
</feature>
<dbReference type="Proteomes" id="UP001202328">
    <property type="component" value="Unassembled WGS sequence"/>
</dbReference>
<feature type="compositionally biased region" description="Polar residues" evidence="1">
    <location>
        <begin position="724"/>
        <end position="737"/>
    </location>
</feature>
<feature type="region of interest" description="Disordered" evidence="1">
    <location>
        <begin position="513"/>
        <end position="541"/>
    </location>
</feature>
<evidence type="ECO:0000256" key="1">
    <source>
        <dbReference type="SAM" id="MobiDB-lite"/>
    </source>
</evidence>
<dbReference type="PANTHER" id="PTHR34775">
    <property type="entry name" value="TRANSMEMBRANE PROTEIN"/>
    <property type="match status" value="1"/>
</dbReference>
<feature type="compositionally biased region" description="Polar residues" evidence="1">
    <location>
        <begin position="112"/>
        <end position="126"/>
    </location>
</feature>
<feature type="compositionally biased region" description="Low complexity" evidence="1">
    <location>
        <begin position="195"/>
        <end position="225"/>
    </location>
</feature>
<feature type="compositionally biased region" description="Basic and acidic residues" evidence="1">
    <location>
        <begin position="230"/>
        <end position="242"/>
    </location>
</feature>
<dbReference type="PANTHER" id="PTHR34775:SF6">
    <property type="entry name" value="TRANSMEMBRANE PROTEIN"/>
    <property type="match status" value="1"/>
</dbReference>
<feature type="region of interest" description="Disordered" evidence="1">
    <location>
        <begin position="1"/>
        <end position="174"/>
    </location>
</feature>
<feature type="region of interest" description="Disordered" evidence="1">
    <location>
        <begin position="443"/>
        <end position="480"/>
    </location>
</feature>
<feature type="region of interest" description="Disordered" evidence="1">
    <location>
        <begin position="190"/>
        <end position="259"/>
    </location>
</feature>
<dbReference type="EMBL" id="JAJJMB010010439">
    <property type="protein sequence ID" value="KAI3908795.1"/>
    <property type="molecule type" value="Genomic_DNA"/>
</dbReference>
<proteinExistence type="predicted"/>
<name>A0AAD4SJ89_9MAGN</name>
<feature type="region of interest" description="Disordered" evidence="1">
    <location>
        <begin position="724"/>
        <end position="765"/>
    </location>
</feature>
<keyword evidence="3" id="KW-1185">Reference proteome</keyword>
<reference evidence="2" key="1">
    <citation type="submission" date="2022-04" db="EMBL/GenBank/DDBJ databases">
        <title>A functionally conserved STORR gene fusion in Papaver species that diverged 16.8 million years ago.</title>
        <authorList>
            <person name="Catania T."/>
        </authorList>
    </citation>
    <scope>NUCLEOTIDE SEQUENCE</scope>
    <source>
        <strain evidence="2">S-188037</strain>
    </source>
</reference>
<gene>
    <name evidence="2" type="ORF">MKW98_029345</name>
</gene>
<sequence>MDDSRKDSNKPVIKPSAIPKLLPSSSDLKQKIVTTRRESNENEEELITNHINYSSSSKLQNPKKPSTPKHFMSPTISAASKISTPKKKILMERNDFSFSETSSTTTHVSKTPNLESKTPNSSSQIQLPPKILDFSVPPNSQSSQITPISSKLTDSEETPYDPKTNFLSPRPKFLRFNPNRRMEILKRREEELKQQAEQSCSSEQESDDVSSSSQGDDESGLSSTTSEEESITKKGPSEHAESEVEIEEEDEEVDEEDEEEVEKNGFLWNLYQVLKFLLLLGFVGFSTSYISSMNAPNLQLQPVCDVKQGFKIFENGLCPSGLEKSVLWNVSSNPELVMKKASIVKEVVLEKSVEIPAQIEDEILLGMTQVSLESGGEEDDKVLLTVEEEVVEDENVELGEMEISTQVVETLEMIEEETVESVSLSDQFSETSEVNEVVVENTVEDNEGNEEVAEQFESPEPVSDEVVGEESEAPEPISNEEFVEEAVEEFEASEEAVSNEDVASELVFYEDVAEESDASNPVPNEEVGEESEASNPVPNEVAEEAEVSIPVAKVGLGIGVSVISAILASLIIVFRHLKHRKQVVNEAAPTVPPPSEAFLTEEQETIIAETLEKAKKCYLPKKDEVVQGGKEKAAESYIDTSFHSSGRVSEDLYRSRAAPSVQLLGEFIVEESGSSLRSCSVLNSNAIEDGEESKFSVSLSEMNSRVRRRGASSIMQEDLSEFSNADSHSYGSFTTQEKLTRKDGGDITTPVRRSSRIRTKSVTSS</sequence>
<dbReference type="AlphaFoldDB" id="A0AAD4SJ89"/>
<feature type="compositionally biased region" description="Acidic residues" evidence="1">
    <location>
        <begin position="462"/>
        <end position="473"/>
    </location>
</feature>
<feature type="compositionally biased region" description="Polar residues" evidence="1">
    <location>
        <begin position="74"/>
        <end position="83"/>
    </location>
</feature>
<feature type="compositionally biased region" description="Acidic residues" evidence="1">
    <location>
        <begin position="443"/>
        <end position="454"/>
    </location>
</feature>
<accession>A0AAD4SJ89</accession>
<feature type="compositionally biased region" description="Polar residues" evidence="1">
    <location>
        <begin position="49"/>
        <end position="64"/>
    </location>
</feature>
<feature type="compositionally biased region" description="Acidic residues" evidence="1">
    <location>
        <begin position="243"/>
        <end position="259"/>
    </location>
</feature>
<comment type="caution">
    <text evidence="2">The sequence shown here is derived from an EMBL/GenBank/DDBJ whole genome shotgun (WGS) entry which is preliminary data.</text>
</comment>
<evidence type="ECO:0000313" key="2">
    <source>
        <dbReference type="EMBL" id="KAI3908795.1"/>
    </source>
</evidence>
<protein>
    <submittedName>
        <fullName evidence="2">Uncharacterized protein</fullName>
    </submittedName>
</protein>
<organism evidence="2 3">
    <name type="scientific">Papaver atlanticum</name>
    <dbReference type="NCBI Taxonomy" id="357466"/>
    <lineage>
        <taxon>Eukaryota</taxon>
        <taxon>Viridiplantae</taxon>
        <taxon>Streptophyta</taxon>
        <taxon>Embryophyta</taxon>
        <taxon>Tracheophyta</taxon>
        <taxon>Spermatophyta</taxon>
        <taxon>Magnoliopsida</taxon>
        <taxon>Ranunculales</taxon>
        <taxon>Papaveraceae</taxon>
        <taxon>Papaveroideae</taxon>
        <taxon>Papaver</taxon>
    </lineage>
</organism>
<feature type="compositionally biased region" description="Polar residues" evidence="1">
    <location>
        <begin position="137"/>
        <end position="152"/>
    </location>
</feature>